<keyword evidence="5 7" id="KW-1133">Transmembrane helix</keyword>
<dbReference type="AlphaFoldDB" id="A0A502CUD5"/>
<evidence type="ECO:0000256" key="3">
    <source>
        <dbReference type="ARBA" id="ARBA00022475"/>
    </source>
</evidence>
<keyword evidence="4 7" id="KW-0812">Transmembrane</keyword>
<evidence type="ECO:0000256" key="2">
    <source>
        <dbReference type="ARBA" id="ARBA00006448"/>
    </source>
</evidence>
<dbReference type="Pfam" id="PF04239">
    <property type="entry name" value="DUF421"/>
    <property type="match status" value="1"/>
</dbReference>
<name>A0A502CUD5_9MICO</name>
<proteinExistence type="inferred from homology"/>
<sequence>MFEQLVAAAPQGVVDDLLNLQMPAAEKVIRTVAIYLGILLIIRVAGKRLMAQMNSQDLVVVLLLSNVVQNAIIGQDNSLVGGLLGAAVLVIVNAALDHWALRSPRVAWLLDGRPTVVVQDGVLDPRALAHVGMSPEELNNAIQPHGADSLSEVQRVALEPGGSITVELKPDARSATIGDLRRAVDALTARLDTQGGAGAR</sequence>
<keyword evidence="10" id="KW-1185">Reference proteome</keyword>
<evidence type="ECO:0000313" key="10">
    <source>
        <dbReference type="Proteomes" id="UP000317722"/>
    </source>
</evidence>
<evidence type="ECO:0000256" key="6">
    <source>
        <dbReference type="ARBA" id="ARBA00023136"/>
    </source>
</evidence>
<evidence type="ECO:0000256" key="4">
    <source>
        <dbReference type="ARBA" id="ARBA00022692"/>
    </source>
</evidence>
<keyword evidence="6 7" id="KW-0472">Membrane</keyword>
<reference evidence="9 10" key="1">
    <citation type="journal article" date="2019" name="Environ. Microbiol.">
        <title>Species interactions and distinct microbial communities in high Arctic permafrost affected cryosols are associated with the CH4 and CO2 gas fluxes.</title>
        <authorList>
            <person name="Altshuler I."/>
            <person name="Hamel J."/>
            <person name="Turney S."/>
            <person name="Magnuson E."/>
            <person name="Levesque R."/>
            <person name="Greer C."/>
            <person name="Whyte L.G."/>
        </authorList>
    </citation>
    <scope>NUCLEOTIDE SEQUENCE [LARGE SCALE GENOMIC DNA]</scope>
    <source>
        <strain evidence="9 10">S9.3A</strain>
    </source>
</reference>
<accession>A0A502CUD5</accession>
<dbReference type="PANTHER" id="PTHR34582">
    <property type="entry name" value="UPF0702 TRANSMEMBRANE PROTEIN YCAP"/>
    <property type="match status" value="1"/>
</dbReference>
<dbReference type="Proteomes" id="UP000317722">
    <property type="component" value="Unassembled WGS sequence"/>
</dbReference>
<feature type="domain" description="YetF C-terminal" evidence="8">
    <location>
        <begin position="103"/>
        <end position="171"/>
    </location>
</feature>
<protein>
    <submittedName>
        <fullName evidence="9">DUF421 domain-containing protein</fullName>
    </submittedName>
</protein>
<evidence type="ECO:0000313" key="9">
    <source>
        <dbReference type="EMBL" id="TPG17225.1"/>
    </source>
</evidence>
<organism evidence="9 10">
    <name type="scientific">Pedococcus bigeumensis</name>
    <dbReference type="NCBI Taxonomy" id="433644"/>
    <lineage>
        <taxon>Bacteria</taxon>
        <taxon>Bacillati</taxon>
        <taxon>Actinomycetota</taxon>
        <taxon>Actinomycetes</taxon>
        <taxon>Micrococcales</taxon>
        <taxon>Intrasporangiaceae</taxon>
        <taxon>Pedococcus</taxon>
    </lineage>
</organism>
<feature type="transmembrane region" description="Helical" evidence="7">
    <location>
        <begin position="28"/>
        <end position="46"/>
    </location>
</feature>
<evidence type="ECO:0000256" key="5">
    <source>
        <dbReference type="ARBA" id="ARBA00022989"/>
    </source>
</evidence>
<evidence type="ECO:0000256" key="1">
    <source>
        <dbReference type="ARBA" id="ARBA00004651"/>
    </source>
</evidence>
<dbReference type="PANTHER" id="PTHR34582:SF2">
    <property type="entry name" value="UPF0702 TRANSMEMBRANE PROTEIN YDFR"/>
    <property type="match status" value="1"/>
</dbReference>
<dbReference type="InterPro" id="IPR023090">
    <property type="entry name" value="UPF0702_alpha/beta_dom_sf"/>
</dbReference>
<comment type="subcellular location">
    <subcellularLocation>
        <location evidence="1">Cell membrane</location>
        <topology evidence="1">Multi-pass membrane protein</topology>
    </subcellularLocation>
</comment>
<dbReference type="EMBL" id="RCZM01000003">
    <property type="protein sequence ID" value="TPG17225.1"/>
    <property type="molecule type" value="Genomic_DNA"/>
</dbReference>
<evidence type="ECO:0000259" key="8">
    <source>
        <dbReference type="Pfam" id="PF04239"/>
    </source>
</evidence>
<dbReference type="Gene3D" id="3.30.240.20">
    <property type="entry name" value="bsu07140 like domains"/>
    <property type="match status" value="1"/>
</dbReference>
<comment type="caution">
    <text evidence="9">The sequence shown here is derived from an EMBL/GenBank/DDBJ whole genome shotgun (WGS) entry which is preliminary data.</text>
</comment>
<dbReference type="RefSeq" id="WP_140740305.1">
    <property type="nucleotide sequence ID" value="NZ_RCZM01000003.1"/>
</dbReference>
<evidence type="ECO:0000256" key="7">
    <source>
        <dbReference type="SAM" id="Phobius"/>
    </source>
</evidence>
<dbReference type="OrthoDB" id="9778331at2"/>
<gene>
    <name evidence="9" type="ORF">EAH86_10720</name>
</gene>
<dbReference type="InterPro" id="IPR007353">
    <property type="entry name" value="DUF421"/>
</dbReference>
<feature type="transmembrane region" description="Helical" evidence="7">
    <location>
        <begin position="79"/>
        <end position="96"/>
    </location>
</feature>
<dbReference type="GO" id="GO:0005886">
    <property type="term" value="C:plasma membrane"/>
    <property type="evidence" value="ECO:0007669"/>
    <property type="project" value="UniProtKB-SubCell"/>
</dbReference>
<keyword evidence="3" id="KW-1003">Cell membrane</keyword>
<comment type="similarity">
    <text evidence="2">Belongs to the UPF0702 family.</text>
</comment>